<accession>A0A7Y9IBX4</accession>
<proteinExistence type="predicted"/>
<gene>
    <name evidence="1" type="ORF">BKA15_005181</name>
</gene>
<keyword evidence="2" id="KW-1185">Reference proteome</keyword>
<protein>
    <recommendedName>
        <fullName evidence="3">Nucleotidyl transferase AbiEii toxin, Type IV TA system</fullName>
    </recommendedName>
</protein>
<name>A0A7Y9IBX4_9ACTN</name>
<dbReference type="EMBL" id="JACCBU010000001">
    <property type="protein sequence ID" value="NYE73852.1"/>
    <property type="molecule type" value="Genomic_DNA"/>
</dbReference>
<evidence type="ECO:0000313" key="2">
    <source>
        <dbReference type="Proteomes" id="UP000569914"/>
    </source>
</evidence>
<comment type="caution">
    <text evidence="1">The sequence shown here is derived from an EMBL/GenBank/DDBJ whole genome shotgun (WGS) entry which is preliminary data.</text>
</comment>
<dbReference type="RefSeq" id="WP_179755663.1">
    <property type="nucleotide sequence ID" value="NZ_JACCBU010000001.1"/>
</dbReference>
<dbReference type="AlphaFoldDB" id="A0A7Y9IBX4"/>
<dbReference type="Proteomes" id="UP000569914">
    <property type="component" value="Unassembled WGS sequence"/>
</dbReference>
<evidence type="ECO:0008006" key="3">
    <source>
        <dbReference type="Google" id="ProtNLM"/>
    </source>
</evidence>
<evidence type="ECO:0000313" key="1">
    <source>
        <dbReference type="EMBL" id="NYE73852.1"/>
    </source>
</evidence>
<organism evidence="1 2">
    <name type="scientific">Microlunatus parietis</name>
    <dbReference type="NCBI Taxonomy" id="682979"/>
    <lineage>
        <taxon>Bacteria</taxon>
        <taxon>Bacillati</taxon>
        <taxon>Actinomycetota</taxon>
        <taxon>Actinomycetes</taxon>
        <taxon>Propionibacteriales</taxon>
        <taxon>Propionibacteriaceae</taxon>
        <taxon>Microlunatus</taxon>
    </lineage>
</organism>
<dbReference type="InterPro" id="IPR014942">
    <property type="entry name" value="AbiEii"/>
</dbReference>
<dbReference type="Pfam" id="PF08843">
    <property type="entry name" value="AbiEii"/>
    <property type="match status" value="1"/>
</dbReference>
<reference evidence="1 2" key="1">
    <citation type="submission" date="2020-07" db="EMBL/GenBank/DDBJ databases">
        <title>Sequencing the genomes of 1000 actinobacteria strains.</title>
        <authorList>
            <person name="Klenk H.-P."/>
        </authorList>
    </citation>
    <scope>NUCLEOTIDE SEQUENCE [LARGE SCALE GENOMIC DNA]</scope>
    <source>
        <strain evidence="1 2">DSM 22083</strain>
    </source>
</reference>
<sequence length="300" mass="33659">MTRVTRETEAGRAYLDLQNRARREHRNTQELLTLYIVERWLARLSKSAHTEQFVLKGGMLLATFDARRPTADADALARDMANDEATVIERILEIASLPDNDGVEFRTDTVTAHTIRDEALYAGLRVTMDARLATATVRFRIDVNFGDPVTPAPQMINLPTLRPETAPIRILGYPIETVLAEKITTAITLGDANTRVRDYADIYTLISKQQLHHAAVHEALLATAEFRGTSLQPLSEVIDELANLRHQAYVAYRASLGADGEHLPQVFSTLVETVAAFADQLIEARPPTAMWLPQELRWRH</sequence>